<sequence>MSDIAVHLPVGILVVPGKAGATACVVSEEEYLDDGQHLFLTAVSSVIEGISHRGCELSRDKKSMGRQQMPWEGSSCPSFPLAGSQLQRVSIYTALTQDLRRLPLESHYIFSRF</sequence>
<evidence type="ECO:0000313" key="1">
    <source>
        <dbReference type="EMBL" id="EDL87635.1"/>
    </source>
</evidence>
<name>A6JUZ4_RAT</name>
<proteinExistence type="predicted"/>
<organism evidence="1 2">
    <name type="scientific">Rattus norvegicus</name>
    <name type="common">Rat</name>
    <dbReference type="NCBI Taxonomy" id="10116"/>
    <lineage>
        <taxon>Eukaryota</taxon>
        <taxon>Metazoa</taxon>
        <taxon>Chordata</taxon>
        <taxon>Craniata</taxon>
        <taxon>Vertebrata</taxon>
        <taxon>Euteleostomi</taxon>
        <taxon>Mammalia</taxon>
        <taxon>Eutheria</taxon>
        <taxon>Euarchontoglires</taxon>
        <taxon>Glires</taxon>
        <taxon>Rodentia</taxon>
        <taxon>Myomorpha</taxon>
        <taxon>Muroidea</taxon>
        <taxon>Muridae</taxon>
        <taxon>Murinae</taxon>
        <taxon>Rattus</taxon>
    </lineage>
</organism>
<protein>
    <submittedName>
        <fullName evidence="1">RCG41949</fullName>
    </submittedName>
</protein>
<gene>
    <name evidence="1" type="ORF">rCG_41949</name>
</gene>
<accession>A6JUZ4</accession>
<dbReference type="Proteomes" id="UP000234681">
    <property type="component" value="Chromosome 1"/>
</dbReference>
<dbReference type="AlphaFoldDB" id="A6JUZ4"/>
<dbReference type="EMBL" id="CH474002">
    <property type="protein sequence ID" value="EDL87635.1"/>
    <property type="molecule type" value="Genomic_DNA"/>
</dbReference>
<evidence type="ECO:0000313" key="2">
    <source>
        <dbReference type="Proteomes" id="UP000234681"/>
    </source>
</evidence>
<reference evidence="1 2" key="1">
    <citation type="submission" date="2005-09" db="EMBL/GenBank/DDBJ databases">
        <authorList>
            <person name="Mural R.J."/>
            <person name="Li P.W."/>
            <person name="Adams M.D."/>
            <person name="Amanatides P.G."/>
            <person name="Baden-Tillson H."/>
            <person name="Barnstead M."/>
            <person name="Chin S.H."/>
            <person name="Dew I."/>
            <person name="Evans C.A."/>
            <person name="Ferriera S."/>
            <person name="Flanigan M."/>
            <person name="Fosler C."/>
            <person name="Glodek A."/>
            <person name="Gu Z."/>
            <person name="Holt R.A."/>
            <person name="Jennings D."/>
            <person name="Kraft C.L."/>
            <person name="Lu F."/>
            <person name="Nguyen T."/>
            <person name="Nusskern D.R."/>
            <person name="Pfannkoch C.M."/>
            <person name="Sitter C."/>
            <person name="Sutton G.G."/>
            <person name="Venter J.C."/>
            <person name="Wang Z."/>
            <person name="Woodage T."/>
            <person name="Zheng X.H."/>
            <person name="Zhong F."/>
        </authorList>
    </citation>
    <scope>NUCLEOTIDE SEQUENCE [LARGE SCALE GENOMIC DNA]</scope>
    <source>
        <strain>BN</strain>
        <strain evidence="2">Sprague-Dawley</strain>
    </source>
</reference>